<keyword evidence="3" id="KW-1185">Reference proteome</keyword>
<dbReference type="AlphaFoldDB" id="A0A3N2BZZ3"/>
<evidence type="ECO:0000313" key="3">
    <source>
        <dbReference type="Proteomes" id="UP000266915"/>
    </source>
</evidence>
<gene>
    <name evidence="2" type="ORF">EDD42_0865</name>
</gene>
<protein>
    <submittedName>
        <fullName evidence="2">Uncharacterized protein</fullName>
    </submittedName>
</protein>
<proteinExistence type="predicted"/>
<sequence length="48" mass="4983">MSMMDPGDHQDPKKQGPTTARITIWIVVGGIGLYLVVSGLWGALAGGS</sequence>
<dbReference type="RefSeq" id="WP_153303387.1">
    <property type="nucleotide sequence ID" value="NZ_CP019402.1"/>
</dbReference>
<keyword evidence="1" id="KW-0812">Transmembrane</keyword>
<keyword evidence="1" id="KW-0472">Membrane</keyword>
<evidence type="ECO:0000313" key="2">
    <source>
        <dbReference type="EMBL" id="ROR80819.1"/>
    </source>
</evidence>
<keyword evidence="1" id="KW-1133">Transmembrane helix</keyword>
<comment type="caution">
    <text evidence="2">The sequence shown here is derived from an EMBL/GenBank/DDBJ whole genome shotgun (WGS) entry which is preliminary data.</text>
</comment>
<organism evidence="2 3">
    <name type="scientific">Plantibacter flavus</name>
    <dbReference type="NCBI Taxonomy" id="150123"/>
    <lineage>
        <taxon>Bacteria</taxon>
        <taxon>Bacillati</taxon>
        <taxon>Actinomycetota</taxon>
        <taxon>Actinomycetes</taxon>
        <taxon>Micrococcales</taxon>
        <taxon>Microbacteriaceae</taxon>
        <taxon>Plantibacter</taxon>
    </lineage>
</organism>
<dbReference type="Proteomes" id="UP000266915">
    <property type="component" value="Unassembled WGS sequence"/>
</dbReference>
<evidence type="ECO:0000256" key="1">
    <source>
        <dbReference type="SAM" id="Phobius"/>
    </source>
</evidence>
<name>A0A3N2BZZ3_9MICO</name>
<feature type="transmembrane region" description="Helical" evidence="1">
    <location>
        <begin position="22"/>
        <end position="44"/>
    </location>
</feature>
<accession>A0A3N2BZZ3</accession>
<dbReference type="EMBL" id="RKHL01000001">
    <property type="protein sequence ID" value="ROR80819.1"/>
    <property type="molecule type" value="Genomic_DNA"/>
</dbReference>
<reference evidence="2 3" key="1">
    <citation type="submission" date="2018-11" db="EMBL/GenBank/DDBJ databases">
        <title>Sequencing the genomes of 1000 actinobacteria strains.</title>
        <authorList>
            <person name="Klenk H.-P."/>
        </authorList>
    </citation>
    <scope>NUCLEOTIDE SEQUENCE [LARGE SCALE GENOMIC DNA]</scope>
    <source>
        <strain evidence="2 3">DSM 14012</strain>
    </source>
</reference>